<dbReference type="InterPro" id="IPR017871">
    <property type="entry name" value="ABC_transporter-like_CS"/>
</dbReference>
<dbReference type="InterPro" id="IPR003439">
    <property type="entry name" value="ABC_transporter-like_ATP-bd"/>
</dbReference>
<dbReference type="GO" id="GO:0005524">
    <property type="term" value="F:ATP binding"/>
    <property type="evidence" value="ECO:0007669"/>
    <property type="project" value="UniProtKB-KW"/>
</dbReference>
<dbReference type="InterPro" id="IPR027417">
    <property type="entry name" value="P-loop_NTPase"/>
</dbReference>
<comment type="caution">
    <text evidence="10">The sequence shown here is derived from an EMBL/GenBank/DDBJ whole genome shotgun (WGS) entry which is preliminary data.</text>
</comment>
<evidence type="ECO:0000259" key="8">
    <source>
        <dbReference type="PROSITE" id="PS50893"/>
    </source>
</evidence>
<dbReference type="RefSeq" id="WP_076108913.1">
    <property type="nucleotide sequence ID" value="NZ_MPTB01000001.1"/>
</dbReference>
<dbReference type="SUPFAM" id="SSF90123">
    <property type="entry name" value="ABC transporter transmembrane region"/>
    <property type="match status" value="1"/>
</dbReference>
<feature type="transmembrane region" description="Helical" evidence="7">
    <location>
        <begin position="173"/>
        <end position="193"/>
    </location>
</feature>
<evidence type="ECO:0000256" key="2">
    <source>
        <dbReference type="ARBA" id="ARBA00022692"/>
    </source>
</evidence>
<dbReference type="SUPFAM" id="SSF52540">
    <property type="entry name" value="P-loop containing nucleoside triphosphate hydrolases"/>
    <property type="match status" value="1"/>
</dbReference>
<dbReference type="SMART" id="SM00382">
    <property type="entry name" value="AAA"/>
    <property type="match status" value="1"/>
</dbReference>
<dbReference type="EMBL" id="MPTB01000001">
    <property type="protein sequence ID" value="OMD53709.1"/>
    <property type="molecule type" value="Genomic_DNA"/>
</dbReference>
<dbReference type="PROSITE" id="PS50929">
    <property type="entry name" value="ABC_TM1F"/>
    <property type="match status" value="1"/>
</dbReference>
<evidence type="ECO:0000313" key="10">
    <source>
        <dbReference type="EMBL" id="OMD53709.1"/>
    </source>
</evidence>
<dbReference type="PROSITE" id="PS00211">
    <property type="entry name" value="ABC_TRANSPORTER_1"/>
    <property type="match status" value="1"/>
</dbReference>
<feature type="domain" description="ABC transmembrane type-1" evidence="9">
    <location>
        <begin position="58"/>
        <end position="340"/>
    </location>
</feature>
<dbReference type="Gene3D" id="1.20.1560.10">
    <property type="entry name" value="ABC transporter type 1, transmembrane domain"/>
    <property type="match status" value="1"/>
</dbReference>
<dbReference type="Pfam" id="PF00005">
    <property type="entry name" value="ABC_tran"/>
    <property type="match status" value="1"/>
</dbReference>
<dbReference type="InterPro" id="IPR003593">
    <property type="entry name" value="AAA+_ATPase"/>
</dbReference>
<dbReference type="PANTHER" id="PTHR43394:SF1">
    <property type="entry name" value="ATP-BINDING CASSETTE SUB-FAMILY B MEMBER 10, MITOCHONDRIAL"/>
    <property type="match status" value="1"/>
</dbReference>
<feature type="transmembrane region" description="Helical" evidence="7">
    <location>
        <begin position="291"/>
        <end position="318"/>
    </location>
</feature>
<keyword evidence="4 10" id="KW-0067">ATP-binding</keyword>
<dbReference type="Gene3D" id="3.40.50.300">
    <property type="entry name" value="P-loop containing nucleotide triphosphate hydrolases"/>
    <property type="match status" value="1"/>
</dbReference>
<accession>A0ABX3HRV1</accession>
<dbReference type="InterPro" id="IPR011527">
    <property type="entry name" value="ABC1_TM_dom"/>
</dbReference>
<keyword evidence="2 7" id="KW-0812">Transmembrane</keyword>
<evidence type="ECO:0000256" key="3">
    <source>
        <dbReference type="ARBA" id="ARBA00022741"/>
    </source>
</evidence>
<keyword evidence="3" id="KW-0547">Nucleotide-binding</keyword>
<reference evidence="10 11" key="1">
    <citation type="submission" date="2016-10" db="EMBL/GenBank/DDBJ databases">
        <title>Paenibacillus species isolates.</title>
        <authorList>
            <person name="Beno S.M."/>
        </authorList>
    </citation>
    <scope>NUCLEOTIDE SEQUENCE [LARGE SCALE GENOMIC DNA]</scope>
    <source>
        <strain evidence="10 11">FSL H7-0744</strain>
    </source>
</reference>
<feature type="transmembrane region" description="Helical" evidence="7">
    <location>
        <begin position="199"/>
        <end position="216"/>
    </location>
</feature>
<dbReference type="CDD" id="cd03254">
    <property type="entry name" value="ABCC_Glucan_exporter_like"/>
    <property type="match status" value="1"/>
</dbReference>
<dbReference type="CDD" id="cd18547">
    <property type="entry name" value="ABC_6TM_Tm288_like"/>
    <property type="match status" value="1"/>
</dbReference>
<dbReference type="InterPro" id="IPR036640">
    <property type="entry name" value="ABC1_TM_sf"/>
</dbReference>
<keyword evidence="5 7" id="KW-1133">Transmembrane helix</keyword>
<name>A0ABX3HRV1_PAEBO</name>
<organism evidence="10 11">
    <name type="scientific">Paenibacillus borealis</name>
    <dbReference type="NCBI Taxonomy" id="160799"/>
    <lineage>
        <taxon>Bacteria</taxon>
        <taxon>Bacillati</taxon>
        <taxon>Bacillota</taxon>
        <taxon>Bacilli</taxon>
        <taxon>Bacillales</taxon>
        <taxon>Paenibacillaceae</taxon>
        <taxon>Paenibacillus</taxon>
    </lineage>
</organism>
<dbReference type="PROSITE" id="PS50893">
    <property type="entry name" value="ABC_TRANSPORTER_2"/>
    <property type="match status" value="1"/>
</dbReference>
<proteinExistence type="predicted"/>
<evidence type="ECO:0000259" key="9">
    <source>
        <dbReference type="PROSITE" id="PS50929"/>
    </source>
</evidence>
<keyword evidence="11" id="KW-1185">Reference proteome</keyword>
<dbReference type="PANTHER" id="PTHR43394">
    <property type="entry name" value="ATP-DEPENDENT PERMEASE MDL1, MITOCHONDRIAL"/>
    <property type="match status" value="1"/>
</dbReference>
<dbReference type="InterPro" id="IPR039421">
    <property type="entry name" value="Type_1_exporter"/>
</dbReference>
<feature type="domain" description="ABC transporter" evidence="8">
    <location>
        <begin position="374"/>
        <end position="608"/>
    </location>
</feature>
<dbReference type="Proteomes" id="UP000187412">
    <property type="component" value="Unassembled WGS sequence"/>
</dbReference>
<evidence type="ECO:0000256" key="1">
    <source>
        <dbReference type="ARBA" id="ARBA00004651"/>
    </source>
</evidence>
<feature type="transmembrane region" description="Helical" evidence="7">
    <location>
        <begin position="94"/>
        <end position="114"/>
    </location>
</feature>
<feature type="transmembrane region" description="Helical" evidence="7">
    <location>
        <begin position="57"/>
        <end position="78"/>
    </location>
</feature>
<dbReference type="Pfam" id="PF00664">
    <property type="entry name" value="ABC_membrane"/>
    <property type="match status" value="1"/>
</dbReference>
<evidence type="ECO:0000256" key="5">
    <source>
        <dbReference type="ARBA" id="ARBA00022989"/>
    </source>
</evidence>
<sequence>MFKALIEPFKHPKLDLGLGEGRSFGAASSRKPQAKAKNWSATLKRIWSYLAERKAKLFLVLLMVLFSSGLALLGPYLISRAVDHYLEGSGGRTWGTFLITLALVYVLNSLTSWLQNIWMIEIAQETIYRIRTDLFAHLHRLPISFFNRRQQGEIMSRLTNDIENISSTLNSSAIQIFSSVLTLLGTVGVMLWLSPLLTLLTFIVVPLMTLGMRWITRRTGPLFKERQRSMGELNGYIEETLSGQRIIKAFSQEERVISGFRERNTRIMLSGYWAQSISGFIPKLMNGLNNLSFAIVAGVGGLLAIRGLVTVGVIIAFVEYTRQFTRPLNDLANQWNTLLSAIAGAERVFEVMDEETEAKDEGAAVSLDQVEGAVTFKDVSFSYDGGADTLQNISFEAKPGEMIALVGPTGAGKTTLIGLLSRFYDPSKGSITLDGMVLSSIRRESLRSQMAFVLQDSFLFKGTIRDNIRYGRLDATDEEVEQAAKLANAHSFIMRMRGGYERMLSVDGSGISQGQKQLLAIARAILANPSMLVLDEATSSIDTVTEIKIQEGLQALMKGRTSFVIAHRLGTIRAADRILVLQGGRLLQQGTHDELLQQGGLYSELVRGAKDEAAM</sequence>
<evidence type="ECO:0000313" key="11">
    <source>
        <dbReference type="Proteomes" id="UP000187412"/>
    </source>
</evidence>
<evidence type="ECO:0000256" key="6">
    <source>
        <dbReference type="ARBA" id="ARBA00023136"/>
    </source>
</evidence>
<evidence type="ECO:0000256" key="4">
    <source>
        <dbReference type="ARBA" id="ARBA00022840"/>
    </source>
</evidence>
<protein>
    <submittedName>
        <fullName evidence="10">Multidrug ABC transporter ATP-binding protein</fullName>
    </submittedName>
</protein>
<keyword evidence="6 7" id="KW-0472">Membrane</keyword>
<gene>
    <name evidence="10" type="ORF">BSK56_00750</name>
</gene>
<evidence type="ECO:0000256" key="7">
    <source>
        <dbReference type="SAM" id="Phobius"/>
    </source>
</evidence>
<comment type="subcellular location">
    <subcellularLocation>
        <location evidence="1">Cell membrane</location>
        <topology evidence="1">Multi-pass membrane protein</topology>
    </subcellularLocation>
</comment>